<keyword evidence="3" id="KW-1185">Reference proteome</keyword>
<evidence type="ECO:0000313" key="3">
    <source>
        <dbReference type="Proteomes" id="UP000799539"/>
    </source>
</evidence>
<dbReference type="AlphaFoldDB" id="A0A6A6EZV7"/>
<evidence type="ECO:0000256" key="1">
    <source>
        <dbReference type="SAM" id="Phobius"/>
    </source>
</evidence>
<gene>
    <name evidence="2" type="ORF">CERZMDRAFT_102871</name>
</gene>
<evidence type="ECO:0000313" key="2">
    <source>
        <dbReference type="EMBL" id="KAF2207022.1"/>
    </source>
</evidence>
<dbReference type="EMBL" id="ML992708">
    <property type="protein sequence ID" value="KAF2207022.1"/>
    <property type="molecule type" value="Genomic_DNA"/>
</dbReference>
<keyword evidence="1" id="KW-1133">Transmembrane helix</keyword>
<sequence length="246" mass="27469">MKADVYTSLSSITRTNVPLGMFRRACYMVSKGEEIDSASLTDTERVACALVLTFVSVPMDLGVVIIWITFEPRVWMANMIEGPHRLQLTHEGLPPFESMHSIHPSRSATRPTSLDLVVYDHGLVRGHGQRLDHVNGREKGLEPVRAHERGRGGRQSRARARGPTRITSPQIMYTIARPIALALSDRGVDLPEDGITSAIEPVHETSVIESLKARSKMESMTIRPATHELAYPSNAKTRACFYSYYR</sequence>
<accession>A0A6A6EZV7</accession>
<keyword evidence="1" id="KW-0812">Transmembrane</keyword>
<feature type="transmembrane region" description="Helical" evidence="1">
    <location>
        <begin position="49"/>
        <end position="70"/>
    </location>
</feature>
<proteinExistence type="predicted"/>
<keyword evidence="1" id="KW-0472">Membrane</keyword>
<organism evidence="2 3">
    <name type="scientific">Cercospora zeae-maydis SCOH1-5</name>
    <dbReference type="NCBI Taxonomy" id="717836"/>
    <lineage>
        <taxon>Eukaryota</taxon>
        <taxon>Fungi</taxon>
        <taxon>Dikarya</taxon>
        <taxon>Ascomycota</taxon>
        <taxon>Pezizomycotina</taxon>
        <taxon>Dothideomycetes</taxon>
        <taxon>Dothideomycetidae</taxon>
        <taxon>Mycosphaerellales</taxon>
        <taxon>Mycosphaerellaceae</taxon>
        <taxon>Cercospora</taxon>
    </lineage>
</organism>
<reference evidence="2" key="1">
    <citation type="journal article" date="2020" name="Stud. Mycol.">
        <title>101 Dothideomycetes genomes: a test case for predicting lifestyles and emergence of pathogens.</title>
        <authorList>
            <person name="Haridas S."/>
            <person name="Albert R."/>
            <person name="Binder M."/>
            <person name="Bloem J."/>
            <person name="Labutti K."/>
            <person name="Salamov A."/>
            <person name="Andreopoulos B."/>
            <person name="Baker S."/>
            <person name="Barry K."/>
            <person name="Bills G."/>
            <person name="Bluhm B."/>
            <person name="Cannon C."/>
            <person name="Castanera R."/>
            <person name="Culley D."/>
            <person name="Daum C."/>
            <person name="Ezra D."/>
            <person name="Gonzalez J."/>
            <person name="Henrissat B."/>
            <person name="Kuo A."/>
            <person name="Liang C."/>
            <person name="Lipzen A."/>
            <person name="Lutzoni F."/>
            <person name="Magnuson J."/>
            <person name="Mondo S."/>
            <person name="Nolan M."/>
            <person name="Ohm R."/>
            <person name="Pangilinan J."/>
            <person name="Park H.-J."/>
            <person name="Ramirez L."/>
            <person name="Alfaro M."/>
            <person name="Sun H."/>
            <person name="Tritt A."/>
            <person name="Yoshinaga Y."/>
            <person name="Zwiers L.-H."/>
            <person name="Turgeon B."/>
            <person name="Goodwin S."/>
            <person name="Spatafora J."/>
            <person name="Crous P."/>
            <person name="Grigoriev I."/>
        </authorList>
    </citation>
    <scope>NUCLEOTIDE SEQUENCE</scope>
    <source>
        <strain evidence="2">SCOH1-5</strain>
    </source>
</reference>
<protein>
    <submittedName>
        <fullName evidence="2">Uncharacterized protein</fullName>
    </submittedName>
</protein>
<dbReference type="OrthoDB" id="10613454at2759"/>
<name>A0A6A6EZV7_9PEZI</name>
<dbReference type="Proteomes" id="UP000799539">
    <property type="component" value="Unassembled WGS sequence"/>
</dbReference>